<protein>
    <recommendedName>
        <fullName evidence="8 9">Glutamyl-tRNA reductase</fullName>
        <shortName evidence="9">GluTR</shortName>
        <ecNumber evidence="3 9">1.2.1.70</ecNumber>
    </recommendedName>
</protein>
<feature type="binding site" evidence="9 11">
    <location>
        <position position="122"/>
    </location>
    <ligand>
        <name>substrate</name>
    </ligand>
</feature>
<dbReference type="HAMAP" id="MF_00087">
    <property type="entry name" value="Glu_tRNA_reductase"/>
    <property type="match status" value="1"/>
</dbReference>
<organism evidence="18 19">
    <name type="scientific">Pirellula staleyi (strain ATCC 27377 / DSM 6068 / ICPB 4128)</name>
    <name type="common">Pirella staleyi</name>
    <dbReference type="NCBI Taxonomy" id="530564"/>
    <lineage>
        <taxon>Bacteria</taxon>
        <taxon>Pseudomonadati</taxon>
        <taxon>Planctomycetota</taxon>
        <taxon>Planctomycetia</taxon>
        <taxon>Pirellulales</taxon>
        <taxon>Pirellulaceae</taxon>
        <taxon>Pirellula</taxon>
    </lineage>
</organism>
<evidence type="ECO:0000256" key="14">
    <source>
        <dbReference type="RuleBase" id="RU000584"/>
    </source>
</evidence>
<dbReference type="PANTHER" id="PTHR43013:SF1">
    <property type="entry name" value="GLUTAMYL-TRNA REDUCTASE"/>
    <property type="match status" value="1"/>
</dbReference>
<evidence type="ECO:0000256" key="7">
    <source>
        <dbReference type="ARBA" id="ARBA00047464"/>
    </source>
</evidence>
<dbReference type="UniPathway" id="UPA00251">
    <property type="reaction ID" value="UER00316"/>
</dbReference>
<dbReference type="SUPFAM" id="SSF51735">
    <property type="entry name" value="NAD(P)-binding Rossmann-fold domains"/>
    <property type="match status" value="1"/>
</dbReference>
<feature type="active site" description="Nucleophile" evidence="9 10">
    <location>
        <position position="50"/>
    </location>
</feature>
<keyword evidence="19" id="KW-1185">Reference proteome</keyword>
<evidence type="ECO:0000256" key="1">
    <source>
        <dbReference type="ARBA" id="ARBA00005059"/>
    </source>
</evidence>
<feature type="binding site" evidence="9 11">
    <location>
        <position position="111"/>
    </location>
    <ligand>
        <name>substrate</name>
    </ligand>
</feature>
<dbReference type="SUPFAM" id="SSF69075">
    <property type="entry name" value="Glutamyl tRNA-reductase dimerization domain"/>
    <property type="match status" value="1"/>
</dbReference>
<dbReference type="InterPro" id="IPR015896">
    <property type="entry name" value="4pyrrol_synth_GluRdtase_dimer"/>
</dbReference>
<dbReference type="Proteomes" id="UP000001887">
    <property type="component" value="Chromosome"/>
</dbReference>
<feature type="site" description="Important for activity" evidence="9 13">
    <location>
        <position position="101"/>
    </location>
</feature>
<dbReference type="EC" id="1.2.1.70" evidence="3 9"/>
<evidence type="ECO:0000256" key="6">
    <source>
        <dbReference type="ARBA" id="ARBA00023244"/>
    </source>
</evidence>
<evidence type="ECO:0000256" key="5">
    <source>
        <dbReference type="ARBA" id="ARBA00023002"/>
    </source>
</evidence>
<dbReference type="HOGENOM" id="CLU_035113_2_2_0"/>
<dbReference type="GO" id="GO:0019353">
    <property type="term" value="P:protoporphyrinogen IX biosynthetic process from glutamate"/>
    <property type="evidence" value="ECO:0007669"/>
    <property type="project" value="TreeGrafter"/>
</dbReference>
<dbReference type="Gene3D" id="3.30.460.30">
    <property type="entry name" value="Glutamyl-tRNA reductase, N-terminal domain"/>
    <property type="match status" value="1"/>
</dbReference>
<dbReference type="EMBL" id="CP001848">
    <property type="protein sequence ID" value="ADB15077.1"/>
    <property type="molecule type" value="Genomic_DNA"/>
</dbReference>
<evidence type="ECO:0000256" key="4">
    <source>
        <dbReference type="ARBA" id="ARBA00022857"/>
    </source>
</evidence>
<evidence type="ECO:0000256" key="9">
    <source>
        <dbReference type="HAMAP-Rule" id="MF_00087"/>
    </source>
</evidence>
<evidence type="ECO:0000256" key="13">
    <source>
        <dbReference type="PIRSR" id="PIRSR000445-4"/>
    </source>
</evidence>
<evidence type="ECO:0000259" key="15">
    <source>
        <dbReference type="Pfam" id="PF00745"/>
    </source>
</evidence>
<comment type="catalytic activity">
    <reaction evidence="7 9 14">
        <text>(S)-4-amino-5-oxopentanoate + tRNA(Glu) + NADP(+) = L-glutamyl-tRNA(Glu) + NADPH + H(+)</text>
        <dbReference type="Rhea" id="RHEA:12344"/>
        <dbReference type="Rhea" id="RHEA-COMP:9663"/>
        <dbReference type="Rhea" id="RHEA-COMP:9680"/>
        <dbReference type="ChEBI" id="CHEBI:15378"/>
        <dbReference type="ChEBI" id="CHEBI:57501"/>
        <dbReference type="ChEBI" id="CHEBI:57783"/>
        <dbReference type="ChEBI" id="CHEBI:58349"/>
        <dbReference type="ChEBI" id="CHEBI:78442"/>
        <dbReference type="ChEBI" id="CHEBI:78520"/>
        <dbReference type="EC" id="1.2.1.70"/>
    </reaction>
</comment>
<dbReference type="PIRSF" id="PIRSF000445">
    <property type="entry name" value="4pyrrol_synth_GluRdtase"/>
    <property type="match status" value="1"/>
</dbReference>
<feature type="domain" description="Tetrapyrrole biosynthesis glutamyl-tRNA reductase dimerisation" evidence="15">
    <location>
        <begin position="323"/>
        <end position="422"/>
    </location>
</feature>
<evidence type="ECO:0000259" key="17">
    <source>
        <dbReference type="Pfam" id="PF05201"/>
    </source>
</evidence>
<dbReference type="Pfam" id="PF01488">
    <property type="entry name" value="Shikimate_DH"/>
    <property type="match status" value="1"/>
</dbReference>
<dbReference type="SUPFAM" id="SSF69742">
    <property type="entry name" value="Glutamyl tRNA-reductase catalytic, N-terminal domain"/>
    <property type="match status" value="1"/>
</dbReference>
<evidence type="ECO:0000313" key="19">
    <source>
        <dbReference type="Proteomes" id="UP000001887"/>
    </source>
</evidence>
<dbReference type="InterPro" id="IPR036343">
    <property type="entry name" value="GluRdtase_N_sf"/>
</dbReference>
<dbReference type="AlphaFoldDB" id="D2R2G8"/>
<accession>D2R2G8</accession>
<comment type="subunit">
    <text evidence="9">Homodimer.</text>
</comment>
<sequence>MKLHMVGCSHHSASVEIRERLAFSRSQAETALEQLRRTYPETEAVLLSTCNRVELYLAAETSEQCPSHHDLVTFIANFHGLDPSQVFNELFEHTGEDFVRHLFTVAASLDSMVVGESQILSQVKQAYELATEKSCVGPLTNAAFQAALRVAKRVATETAIQQKRLSIPSVAVAELASQMFERFDDKQIVVIGAGEMGEETLRYLIDEGAKQISICNRSLARAEELAAKLAGKPEPWNKLHDLLADADLVVSATGATEPIITKADFKAISALRFQKPLMILDLAIPRDFDPAISKFSGVYLYSIDDLAKVCESNRAQRQAEWPKAERIIEEETARFMADLNHRSTAPTIKRLKARADDVKREELARLLNKLGALDPRIENEITTSFERLVNKLLHPPLESLREETRTGTQSGLLDALKRLFQLKD</sequence>
<dbReference type="CDD" id="cd05213">
    <property type="entry name" value="NAD_bind_Glutamyl_tRNA_reduct"/>
    <property type="match status" value="1"/>
</dbReference>
<gene>
    <name evidence="9" type="primary">hemA</name>
    <name evidence="18" type="ordered locus">Psta_0387</name>
</gene>
<comment type="domain">
    <text evidence="9">Possesses an unusual extended V-shaped dimeric structure with each monomer consisting of three distinct domains arranged along a curved 'spinal' alpha-helix. The N-terminal catalytic domain specifically recognizes the glutamate moiety of the substrate. The second domain is the NADPH-binding domain, and the third C-terminal domain is responsible for dimerization.</text>
</comment>
<dbReference type="NCBIfam" id="TIGR01035">
    <property type="entry name" value="hemA"/>
    <property type="match status" value="1"/>
</dbReference>
<dbReference type="InterPro" id="IPR006151">
    <property type="entry name" value="Shikm_DH/Glu-tRNA_Rdtase"/>
</dbReference>
<dbReference type="FunFam" id="3.40.50.720:FF:000031">
    <property type="entry name" value="Glutamyl-tRNA reductase"/>
    <property type="match status" value="1"/>
</dbReference>
<dbReference type="InterPro" id="IPR015895">
    <property type="entry name" value="4pyrrol_synth_GluRdtase_N"/>
</dbReference>
<feature type="binding site" evidence="9 11">
    <location>
        <begin position="116"/>
        <end position="118"/>
    </location>
    <ligand>
        <name>substrate</name>
    </ligand>
</feature>
<dbReference type="eggNOG" id="COG0373">
    <property type="taxonomic scope" value="Bacteria"/>
</dbReference>
<evidence type="ECO:0000256" key="12">
    <source>
        <dbReference type="PIRSR" id="PIRSR000445-3"/>
    </source>
</evidence>
<keyword evidence="6 9" id="KW-0627">Porphyrin biosynthesis</keyword>
<dbReference type="Pfam" id="PF05201">
    <property type="entry name" value="GlutR_N"/>
    <property type="match status" value="1"/>
</dbReference>
<feature type="domain" description="Glutamyl-tRNA reductase N-terminal" evidence="17">
    <location>
        <begin position="6"/>
        <end position="158"/>
    </location>
</feature>
<proteinExistence type="inferred from homology"/>
<dbReference type="Gene3D" id="3.40.50.720">
    <property type="entry name" value="NAD(P)-binding Rossmann-like Domain"/>
    <property type="match status" value="1"/>
</dbReference>
<comment type="similarity">
    <text evidence="2 9 14">Belongs to the glutamyl-tRNA reductase family.</text>
</comment>
<comment type="miscellaneous">
    <text evidence="9">During catalysis, the active site Cys acts as a nucleophile attacking the alpha-carbonyl group of tRNA-bound glutamate with the formation of a thioester intermediate between enzyme and glutamate, and the concomitant release of tRNA(Glu). The thioester intermediate is finally reduced by direct hydride transfer from NADPH, to form the product GSA.</text>
</comment>
<evidence type="ECO:0000256" key="8">
    <source>
        <dbReference type="ARBA" id="ARBA00068659"/>
    </source>
</evidence>
<reference evidence="18 19" key="1">
    <citation type="journal article" date="2009" name="Stand. Genomic Sci.">
        <title>Complete genome sequence of Pirellula staleyi type strain (ATCC 27377).</title>
        <authorList>
            <person name="Clum A."/>
            <person name="Tindall B.J."/>
            <person name="Sikorski J."/>
            <person name="Ivanova N."/>
            <person name="Mavrommatis K."/>
            <person name="Lucas S."/>
            <person name="Glavina del Rio T."/>
            <person name="Nolan M."/>
            <person name="Chen F."/>
            <person name="Tice H."/>
            <person name="Pitluck S."/>
            <person name="Cheng J.F."/>
            <person name="Chertkov O."/>
            <person name="Brettin T."/>
            <person name="Han C."/>
            <person name="Detter J.C."/>
            <person name="Kuske C."/>
            <person name="Bruce D."/>
            <person name="Goodwin L."/>
            <person name="Ovchinikova G."/>
            <person name="Pati A."/>
            <person name="Mikhailova N."/>
            <person name="Chen A."/>
            <person name="Palaniappan K."/>
            <person name="Land M."/>
            <person name="Hauser L."/>
            <person name="Chang Y.J."/>
            <person name="Jeffries C.D."/>
            <person name="Chain P."/>
            <person name="Rohde M."/>
            <person name="Goker M."/>
            <person name="Bristow J."/>
            <person name="Eisen J.A."/>
            <person name="Markowitz V."/>
            <person name="Hugenholtz P."/>
            <person name="Kyrpides N.C."/>
            <person name="Klenk H.P."/>
            <person name="Lapidus A."/>
        </authorList>
    </citation>
    <scope>NUCLEOTIDE SEQUENCE [LARGE SCALE GENOMIC DNA]</scope>
    <source>
        <strain evidence="19">ATCC 27377 / DSM 6068 / ICPB 4128</strain>
    </source>
</reference>
<dbReference type="InterPro" id="IPR000343">
    <property type="entry name" value="4pyrrol_synth_GluRdtase"/>
</dbReference>
<keyword evidence="4 9" id="KW-0521">NADP</keyword>
<feature type="binding site" evidence="9 11">
    <location>
        <begin position="49"/>
        <end position="52"/>
    </location>
    <ligand>
        <name>substrate</name>
    </ligand>
</feature>
<dbReference type="FunFam" id="3.30.460.30:FF:000001">
    <property type="entry name" value="Glutamyl-tRNA reductase"/>
    <property type="match status" value="1"/>
</dbReference>
<dbReference type="STRING" id="530564.Psta_0387"/>
<feature type="domain" description="Quinate/shikimate 5-dehydrogenase/glutamyl-tRNA reductase" evidence="16">
    <location>
        <begin position="174"/>
        <end position="309"/>
    </location>
</feature>
<dbReference type="InterPro" id="IPR036291">
    <property type="entry name" value="NAD(P)-bd_dom_sf"/>
</dbReference>
<dbReference type="OrthoDB" id="110209at2"/>
<dbReference type="KEGG" id="psl:Psta_0387"/>
<evidence type="ECO:0000256" key="11">
    <source>
        <dbReference type="PIRSR" id="PIRSR000445-2"/>
    </source>
</evidence>
<evidence type="ECO:0000259" key="16">
    <source>
        <dbReference type="Pfam" id="PF01488"/>
    </source>
</evidence>
<dbReference type="PROSITE" id="PS00747">
    <property type="entry name" value="GLUTR"/>
    <property type="match status" value="1"/>
</dbReference>
<name>D2R2G8_PIRSD</name>
<evidence type="ECO:0000256" key="10">
    <source>
        <dbReference type="PIRSR" id="PIRSR000445-1"/>
    </source>
</evidence>
<dbReference type="GO" id="GO:0050661">
    <property type="term" value="F:NADP binding"/>
    <property type="evidence" value="ECO:0007669"/>
    <property type="project" value="InterPro"/>
</dbReference>
<keyword evidence="5 9" id="KW-0560">Oxidoreductase</keyword>
<feature type="binding site" evidence="9 12">
    <location>
        <begin position="192"/>
        <end position="197"/>
    </location>
    <ligand>
        <name>NADP(+)</name>
        <dbReference type="ChEBI" id="CHEBI:58349"/>
    </ligand>
</feature>
<comment type="pathway">
    <text evidence="1 9 14">Porphyrin-containing compound metabolism; protoporphyrin-IX biosynthesis; 5-aminolevulinate from L-glutamyl-tRNA(Glu): step 1/2.</text>
</comment>
<dbReference type="Pfam" id="PF00745">
    <property type="entry name" value="GlutR_dimer"/>
    <property type="match status" value="1"/>
</dbReference>
<dbReference type="PANTHER" id="PTHR43013">
    <property type="entry name" value="GLUTAMYL-TRNA REDUCTASE"/>
    <property type="match status" value="1"/>
</dbReference>
<evidence type="ECO:0000256" key="2">
    <source>
        <dbReference type="ARBA" id="ARBA00005916"/>
    </source>
</evidence>
<evidence type="ECO:0000256" key="3">
    <source>
        <dbReference type="ARBA" id="ARBA00012970"/>
    </source>
</evidence>
<comment type="function">
    <text evidence="9">Catalyzes the NADPH-dependent reduction of glutamyl-tRNA(Glu) to glutamate 1-semialdehyde (GSA).</text>
</comment>
<dbReference type="InterPro" id="IPR018214">
    <property type="entry name" value="GluRdtase_CS"/>
</dbReference>
<evidence type="ECO:0000313" key="18">
    <source>
        <dbReference type="EMBL" id="ADB15077.1"/>
    </source>
</evidence>
<dbReference type="InterPro" id="IPR036453">
    <property type="entry name" value="GluRdtase_dimer_dom_sf"/>
</dbReference>
<dbReference type="GO" id="GO:0008883">
    <property type="term" value="F:glutamyl-tRNA reductase activity"/>
    <property type="evidence" value="ECO:0007669"/>
    <property type="project" value="UniProtKB-UniRule"/>
</dbReference>